<dbReference type="InterPro" id="IPR017853">
    <property type="entry name" value="GH"/>
</dbReference>
<dbReference type="InterPro" id="IPR008979">
    <property type="entry name" value="Galactose-bd-like_sf"/>
</dbReference>
<sequence>MTTETTQVGRPAAHPRPQLTRPGWTSLTGPWEHRADPAEVGLTEEWWRTGTAFERTIEVPFPPESAASGVEIDDVAIHWYRREVRLDPRPGMLTILHLEAVDFECDVWVDEQHVAHHVGGFTPFEVDVTPQVAARPDAPHVVVVRSRDDRSDLEQPRGKQDWEVDPHVIWYQRTSGIWREVWVEQVPEAHVAELWWRTDPIAGIVDLTVETSRATPPGAEVRVVLSAQGRDLASASGSVAAARAEVSLSLREAVGGATLEPLWWSPEHPVLLDARIELRAGGGSGDASGATDAAGTTAGAQLDAVGSYVGLRSARVDDRAFLLNERPYLLRLVLEQAYWPTSHLAAPSEAALEEEVRWIKRLGFNGLRMHQTSADPRFLELCDRLGLLVWVDSPASFRYSTTSLDRTVRGWLDLVRRDRSHPSVVTWVPFNESWGVEQVSVDPRQRDAVRALHHLTKALDPTRPVIGNDGWEYVAGDVVGVHDYRHDPDALAAMLADRAALVTTSSVSGRRVVLDAAGCPEAAEGRPVVLSEFGGFTLATHDGTWAGYGGVADGEELLERLESLVTAVVGSGIAGFCYTQLTDTEQERNGLLTEDREPKADPDRIAAAIRSGGVRR</sequence>
<dbReference type="InterPro" id="IPR051913">
    <property type="entry name" value="GH2_Domain-Containing"/>
</dbReference>
<dbReference type="RefSeq" id="WP_123738125.1">
    <property type="nucleotide sequence ID" value="NZ_RKHQ01000001.1"/>
</dbReference>
<dbReference type="GO" id="GO:0004553">
    <property type="term" value="F:hydrolase activity, hydrolyzing O-glycosyl compounds"/>
    <property type="evidence" value="ECO:0007669"/>
    <property type="project" value="InterPro"/>
</dbReference>
<dbReference type="Pfam" id="PF02836">
    <property type="entry name" value="Glyco_hydro_2_C"/>
    <property type="match status" value="1"/>
</dbReference>
<dbReference type="AlphaFoldDB" id="A0A3N2D7W5"/>
<dbReference type="Gene3D" id="2.60.120.260">
    <property type="entry name" value="Galactose-binding domain-like"/>
    <property type="match status" value="1"/>
</dbReference>
<evidence type="ECO:0000256" key="2">
    <source>
        <dbReference type="SAM" id="MobiDB-lite"/>
    </source>
</evidence>
<dbReference type="EMBL" id="RKHQ01000001">
    <property type="protein sequence ID" value="ROR95870.1"/>
    <property type="molecule type" value="Genomic_DNA"/>
</dbReference>
<dbReference type="Pfam" id="PF02837">
    <property type="entry name" value="Glyco_hydro_2_N"/>
    <property type="match status" value="1"/>
</dbReference>
<evidence type="ECO:0000259" key="4">
    <source>
        <dbReference type="Pfam" id="PF02837"/>
    </source>
</evidence>
<protein>
    <submittedName>
        <fullName evidence="5">Glycosyl hydrolase family 2</fullName>
    </submittedName>
</protein>
<keyword evidence="6" id="KW-1185">Reference proteome</keyword>
<dbReference type="GO" id="GO:0005975">
    <property type="term" value="P:carbohydrate metabolic process"/>
    <property type="evidence" value="ECO:0007669"/>
    <property type="project" value="InterPro"/>
</dbReference>
<accession>A0A3N2D7W5</accession>
<feature type="domain" description="Glycosyl hydrolases family 2 sugar binding" evidence="4">
    <location>
        <begin position="26"/>
        <end position="185"/>
    </location>
</feature>
<name>A0A3N2D7W5_9MICO</name>
<dbReference type="InterPro" id="IPR006103">
    <property type="entry name" value="Glyco_hydro_2_cat"/>
</dbReference>
<feature type="domain" description="Glycoside hydrolase family 2 catalytic" evidence="3">
    <location>
        <begin position="315"/>
        <end position="472"/>
    </location>
</feature>
<comment type="similarity">
    <text evidence="1">Belongs to the glycosyl hydrolase 2 family.</text>
</comment>
<dbReference type="OrthoDB" id="9762066at2"/>
<keyword evidence="5" id="KW-0378">Hydrolase</keyword>
<evidence type="ECO:0000313" key="5">
    <source>
        <dbReference type="EMBL" id="ROR95870.1"/>
    </source>
</evidence>
<proteinExistence type="inferred from homology"/>
<evidence type="ECO:0000256" key="1">
    <source>
        <dbReference type="ARBA" id="ARBA00007401"/>
    </source>
</evidence>
<feature type="region of interest" description="Disordered" evidence="2">
    <location>
        <begin position="1"/>
        <end position="32"/>
    </location>
</feature>
<dbReference type="Proteomes" id="UP000275356">
    <property type="component" value="Unassembled WGS sequence"/>
</dbReference>
<comment type="caution">
    <text evidence="5">The sequence shown here is derived from an EMBL/GenBank/DDBJ whole genome shotgun (WGS) entry which is preliminary data.</text>
</comment>
<dbReference type="PANTHER" id="PTHR42732:SF3">
    <property type="entry name" value="HYDROLASE"/>
    <property type="match status" value="1"/>
</dbReference>
<evidence type="ECO:0000313" key="6">
    <source>
        <dbReference type="Proteomes" id="UP000275356"/>
    </source>
</evidence>
<reference evidence="5 6" key="1">
    <citation type="submission" date="2018-11" db="EMBL/GenBank/DDBJ databases">
        <title>Sequencing the genomes of 1000 actinobacteria strains.</title>
        <authorList>
            <person name="Klenk H.-P."/>
        </authorList>
    </citation>
    <scope>NUCLEOTIDE SEQUENCE [LARGE SCALE GENOMIC DNA]</scope>
    <source>
        <strain evidence="5 6">DSM 13521</strain>
    </source>
</reference>
<evidence type="ECO:0000259" key="3">
    <source>
        <dbReference type="Pfam" id="PF02836"/>
    </source>
</evidence>
<dbReference type="Gene3D" id="3.20.20.80">
    <property type="entry name" value="Glycosidases"/>
    <property type="match status" value="1"/>
</dbReference>
<gene>
    <name evidence="5" type="ORF">EDD28_0433</name>
</gene>
<dbReference type="InterPro" id="IPR006104">
    <property type="entry name" value="Glyco_hydro_2_N"/>
</dbReference>
<dbReference type="PANTHER" id="PTHR42732">
    <property type="entry name" value="BETA-GALACTOSIDASE"/>
    <property type="match status" value="1"/>
</dbReference>
<organism evidence="5 6">
    <name type="scientific">Salana multivorans</name>
    <dbReference type="NCBI Taxonomy" id="120377"/>
    <lineage>
        <taxon>Bacteria</taxon>
        <taxon>Bacillati</taxon>
        <taxon>Actinomycetota</taxon>
        <taxon>Actinomycetes</taxon>
        <taxon>Micrococcales</taxon>
        <taxon>Beutenbergiaceae</taxon>
        <taxon>Salana</taxon>
    </lineage>
</organism>
<dbReference type="SUPFAM" id="SSF49785">
    <property type="entry name" value="Galactose-binding domain-like"/>
    <property type="match status" value="1"/>
</dbReference>
<dbReference type="SUPFAM" id="SSF51445">
    <property type="entry name" value="(Trans)glycosidases"/>
    <property type="match status" value="1"/>
</dbReference>